<evidence type="ECO:0000256" key="1">
    <source>
        <dbReference type="SAM" id="MobiDB-lite"/>
    </source>
</evidence>
<sequence>MSSYAYSTTQATSSSSRSTRKKSSLLSLRSNRKESVSISSPVLESSTAVPTASQNTPKSPQNPPTSYFDRYPRRSGSNGERAKARDPSPASVPKTAPRKGEDKMDNRHQHHAAHSPHSLVFPSVNLKDAPTVSLDHKHRPRTRSKTNTTAPGHLRFSGSSSHTQYETPPQTPIEYSSALNPLDQIRVVVAAPIAGVETMDALVDGMNSFDDDDLYKRLGHGSKTTKIGHHPLYHPPLPTPPPGITLGGGKPRPQPSSSSQSDDEEDQPPSTPRNKRRTQRSSSPRTPSSSPSTPHGPSPPYAEDFSANSSIEDIIRKHVTVAPPKAKVVVPSISEIIRKNAPPRSQIRTRPPPAPPSTSSHGHMTVFEESEPEPEPLTAKEAEMFSRSSIDSIAEEVQKTLKNSAPPPQPRSSPALPLRRAPSFPNIESQAGSSRSRTPLSDRRPDSSAHSSSSHKPPLSPMASPDPNISFGSRQSKGSAKETQKEAIATYLRSTRLTTLLKLTRLPHATRDEPLTVSLADLGSPTGFPLVVFLGLGCVRYVMGLYDEMAECLGLRIIAIDRWGLGRTSTPRSTTGRGIPEWASIVDEVLDTLHIDKCSIMAHSAGAPYALSFASKYPERIVGEVCLLAPWVGGGEGAGYRWLKYVPNGLLKTAQAAEWKVQAWMLGKPPTITYEGIGYDLKAPVSSSSQTGTVRRKQPIRAQSEPLGSDDGNNLSVYPSAPFRRPSFSSGTLSDYDDLRDFDGRFESRTTLGAGGRPRVNSTTSGTHFQSGPVGTPVSKRKPSRGFFRMLKGSSSTRRASEDNQPKQLPPGKKLKHLKSMGSLRNGATKSSSAPSTVSARVKESPVLPEPVGGFDAGFGDLSWDKEVLSMSTPAISQERSRMSMQSTSPALQYIQYDGLPRAGGRRSVSFTTSTTAASFLSSPSMSTFEGRSTYAGRSVGSSHGHGGGPYSANASTSGHGVTGMSFQTALGNALIAASHAESNKGTHSDLLQILNHEQRPWGFSYSSYPHAVRVWYGDKDERIAENAVRWMERSMGEGRCTVKVIHGADHALLYKSSVVVDVLEHVREFWRDGDDD</sequence>
<dbReference type="GO" id="GO:0016787">
    <property type="term" value="F:hydrolase activity"/>
    <property type="evidence" value="ECO:0007669"/>
    <property type="project" value="UniProtKB-KW"/>
</dbReference>
<feature type="compositionally biased region" description="Low complexity" evidence="1">
    <location>
        <begin position="1"/>
        <end position="17"/>
    </location>
</feature>
<evidence type="ECO:0000313" key="3">
    <source>
        <dbReference type="EMBL" id="TDL28353.1"/>
    </source>
</evidence>
<dbReference type="Pfam" id="PF00561">
    <property type="entry name" value="Abhydrolase_1"/>
    <property type="match status" value="1"/>
</dbReference>
<dbReference type="PANTHER" id="PTHR43433:SF10">
    <property type="entry name" value="AB HYDROLASE-1 DOMAIN-CONTAINING PROTEIN"/>
    <property type="match status" value="1"/>
</dbReference>
<keyword evidence="4" id="KW-1185">Reference proteome</keyword>
<feature type="compositionally biased region" description="Polar residues" evidence="1">
    <location>
        <begin position="47"/>
        <end position="59"/>
    </location>
</feature>
<feature type="compositionally biased region" description="Polar residues" evidence="1">
    <location>
        <begin position="760"/>
        <end position="770"/>
    </location>
</feature>
<dbReference type="Proteomes" id="UP000294933">
    <property type="component" value="Unassembled WGS sequence"/>
</dbReference>
<feature type="region of interest" description="Disordered" evidence="1">
    <location>
        <begin position="336"/>
        <end position="485"/>
    </location>
</feature>
<feature type="compositionally biased region" description="Low complexity" evidence="1">
    <location>
        <begin position="36"/>
        <end position="46"/>
    </location>
</feature>
<feature type="compositionally biased region" description="Polar residues" evidence="1">
    <location>
        <begin position="826"/>
        <end position="839"/>
    </location>
</feature>
<feature type="region of interest" description="Disordered" evidence="1">
    <location>
        <begin position="220"/>
        <end position="309"/>
    </location>
</feature>
<dbReference type="STRING" id="50990.A0A4Y7QL54"/>
<dbReference type="PANTHER" id="PTHR43433">
    <property type="entry name" value="HYDROLASE, ALPHA/BETA FOLD FAMILY PROTEIN"/>
    <property type="match status" value="1"/>
</dbReference>
<evidence type="ECO:0000313" key="4">
    <source>
        <dbReference type="Proteomes" id="UP000294933"/>
    </source>
</evidence>
<feature type="compositionally biased region" description="Polar residues" evidence="1">
    <location>
        <begin position="426"/>
        <end position="439"/>
    </location>
</feature>
<reference evidence="3 4" key="1">
    <citation type="submission" date="2018-06" db="EMBL/GenBank/DDBJ databases">
        <title>A transcriptomic atlas of mushroom development highlights an independent origin of complex multicellularity.</title>
        <authorList>
            <consortium name="DOE Joint Genome Institute"/>
            <person name="Krizsan K."/>
            <person name="Almasi E."/>
            <person name="Merenyi Z."/>
            <person name="Sahu N."/>
            <person name="Viragh M."/>
            <person name="Koszo T."/>
            <person name="Mondo S."/>
            <person name="Kiss B."/>
            <person name="Balint B."/>
            <person name="Kues U."/>
            <person name="Barry K."/>
            <person name="Hegedus J.C."/>
            <person name="Henrissat B."/>
            <person name="Johnson J."/>
            <person name="Lipzen A."/>
            <person name="Ohm R."/>
            <person name="Nagy I."/>
            <person name="Pangilinan J."/>
            <person name="Yan J."/>
            <person name="Xiong Y."/>
            <person name="Grigoriev I.V."/>
            <person name="Hibbett D.S."/>
            <person name="Nagy L.G."/>
        </authorList>
    </citation>
    <scope>NUCLEOTIDE SEQUENCE [LARGE SCALE GENOMIC DNA]</scope>
    <source>
        <strain evidence="3 4">SZMC22713</strain>
    </source>
</reference>
<feature type="compositionally biased region" description="Basic and acidic residues" evidence="1">
    <location>
        <begin position="98"/>
        <end position="107"/>
    </location>
</feature>
<dbReference type="InterPro" id="IPR050471">
    <property type="entry name" value="AB_hydrolase"/>
</dbReference>
<dbReference type="InterPro" id="IPR029058">
    <property type="entry name" value="AB_hydrolase_fold"/>
</dbReference>
<feature type="compositionally biased region" description="Pro residues" evidence="1">
    <location>
        <begin position="233"/>
        <end position="243"/>
    </location>
</feature>
<dbReference type="OrthoDB" id="435520at2759"/>
<feature type="region of interest" description="Disordered" evidence="1">
    <location>
        <begin position="1"/>
        <end position="170"/>
    </location>
</feature>
<dbReference type="EMBL" id="ML170157">
    <property type="protein sequence ID" value="TDL28353.1"/>
    <property type="molecule type" value="Genomic_DNA"/>
</dbReference>
<feature type="domain" description="AB hydrolase-1" evidence="2">
    <location>
        <begin position="546"/>
        <end position="650"/>
    </location>
</feature>
<feature type="compositionally biased region" description="Polar residues" evidence="1">
    <location>
        <begin position="157"/>
        <end position="170"/>
    </location>
</feature>
<accession>A0A4Y7QL54</accession>
<feature type="region of interest" description="Disordered" evidence="1">
    <location>
        <begin position="685"/>
        <end position="722"/>
    </location>
</feature>
<protein>
    <submittedName>
        <fullName evidence="3">Alpha/beta-hydrolase</fullName>
    </submittedName>
</protein>
<feature type="compositionally biased region" description="Low complexity" evidence="1">
    <location>
        <begin position="412"/>
        <end position="423"/>
    </location>
</feature>
<feature type="region of interest" description="Disordered" evidence="1">
    <location>
        <begin position="747"/>
        <end position="844"/>
    </location>
</feature>
<proteinExistence type="predicted"/>
<feature type="compositionally biased region" description="Low complexity" evidence="1">
    <location>
        <begin position="280"/>
        <end position="293"/>
    </location>
</feature>
<organism evidence="3 4">
    <name type="scientific">Rickenella mellea</name>
    <dbReference type="NCBI Taxonomy" id="50990"/>
    <lineage>
        <taxon>Eukaryota</taxon>
        <taxon>Fungi</taxon>
        <taxon>Dikarya</taxon>
        <taxon>Basidiomycota</taxon>
        <taxon>Agaricomycotina</taxon>
        <taxon>Agaricomycetes</taxon>
        <taxon>Hymenochaetales</taxon>
        <taxon>Rickenellaceae</taxon>
        <taxon>Rickenella</taxon>
    </lineage>
</organism>
<dbReference type="InterPro" id="IPR000073">
    <property type="entry name" value="AB_hydrolase_1"/>
</dbReference>
<keyword evidence="3" id="KW-0378">Hydrolase</keyword>
<dbReference type="SUPFAM" id="SSF53474">
    <property type="entry name" value="alpha/beta-Hydrolases"/>
    <property type="match status" value="1"/>
</dbReference>
<dbReference type="AlphaFoldDB" id="A0A4Y7QL54"/>
<dbReference type="Gene3D" id="3.40.50.1820">
    <property type="entry name" value="alpha/beta hydrolase"/>
    <property type="match status" value="1"/>
</dbReference>
<name>A0A4Y7QL54_9AGAM</name>
<dbReference type="VEuPathDB" id="FungiDB:BD410DRAFT_759500"/>
<evidence type="ECO:0000259" key="2">
    <source>
        <dbReference type="Pfam" id="PF00561"/>
    </source>
</evidence>
<gene>
    <name evidence="3" type="ORF">BD410DRAFT_759500</name>
</gene>
<feature type="compositionally biased region" description="Low complexity" evidence="1">
    <location>
        <begin position="448"/>
        <end position="457"/>
    </location>
</feature>